<dbReference type="EMBL" id="CM042027">
    <property type="protein sequence ID" value="KAI3803003.1"/>
    <property type="molecule type" value="Genomic_DNA"/>
</dbReference>
<reference evidence="1 2" key="2">
    <citation type="journal article" date="2022" name="Mol. Ecol. Resour.">
        <title>The genomes of chicory, endive, great burdock and yacon provide insights into Asteraceae paleo-polyploidization history and plant inulin production.</title>
        <authorList>
            <person name="Fan W."/>
            <person name="Wang S."/>
            <person name="Wang H."/>
            <person name="Wang A."/>
            <person name="Jiang F."/>
            <person name="Liu H."/>
            <person name="Zhao H."/>
            <person name="Xu D."/>
            <person name="Zhang Y."/>
        </authorList>
    </citation>
    <scope>NUCLEOTIDE SEQUENCE [LARGE SCALE GENOMIC DNA]</scope>
    <source>
        <strain evidence="2">cv. Yunnan</strain>
        <tissue evidence="1">Leaves</tissue>
    </source>
</reference>
<sequence length="246" mass="24536">MAGLKSSMMVFMVMTMVAAIQMQTSTAQTRHVVLDALGWTIPSNGAAAYTTWASQQSFRVGDTLFFNFTTGSHNVAEVSQAAFGPCTTANPISINPTGPATVTLTTSGAHYYICTVGSHCQIGQKLSINVTAPAAAPTTPPPAAAPTTPPPAAAPTTPPAATPTTTPTPAPVSPPAPTPGTAPTTPPTSSEAPTPTGATPPSPNTSGPSPASDTTPPPPPPPSAATRSLTTAVVPGTLLAFALALF</sequence>
<reference evidence="2" key="1">
    <citation type="journal article" date="2022" name="Mol. Ecol. Resour.">
        <title>The genomes of chicory, endive, great burdock and yacon provide insights into Asteraceae palaeo-polyploidization history and plant inulin production.</title>
        <authorList>
            <person name="Fan W."/>
            <person name="Wang S."/>
            <person name="Wang H."/>
            <person name="Wang A."/>
            <person name="Jiang F."/>
            <person name="Liu H."/>
            <person name="Zhao H."/>
            <person name="Xu D."/>
            <person name="Zhang Y."/>
        </authorList>
    </citation>
    <scope>NUCLEOTIDE SEQUENCE [LARGE SCALE GENOMIC DNA]</scope>
    <source>
        <strain evidence="2">cv. Yunnan</strain>
    </source>
</reference>
<comment type="caution">
    <text evidence="1">The sequence shown here is derived from an EMBL/GenBank/DDBJ whole genome shotgun (WGS) entry which is preliminary data.</text>
</comment>
<organism evidence="1 2">
    <name type="scientific">Smallanthus sonchifolius</name>
    <dbReference type="NCBI Taxonomy" id="185202"/>
    <lineage>
        <taxon>Eukaryota</taxon>
        <taxon>Viridiplantae</taxon>
        <taxon>Streptophyta</taxon>
        <taxon>Embryophyta</taxon>
        <taxon>Tracheophyta</taxon>
        <taxon>Spermatophyta</taxon>
        <taxon>Magnoliopsida</taxon>
        <taxon>eudicotyledons</taxon>
        <taxon>Gunneridae</taxon>
        <taxon>Pentapetalae</taxon>
        <taxon>asterids</taxon>
        <taxon>campanulids</taxon>
        <taxon>Asterales</taxon>
        <taxon>Asteraceae</taxon>
        <taxon>Asteroideae</taxon>
        <taxon>Heliantheae alliance</taxon>
        <taxon>Millerieae</taxon>
        <taxon>Smallanthus</taxon>
    </lineage>
</organism>
<dbReference type="Proteomes" id="UP001056120">
    <property type="component" value="Linkage Group LG10"/>
</dbReference>
<keyword evidence="2" id="KW-1185">Reference proteome</keyword>
<proteinExistence type="predicted"/>
<evidence type="ECO:0000313" key="1">
    <source>
        <dbReference type="EMBL" id="KAI3803003.1"/>
    </source>
</evidence>
<protein>
    <submittedName>
        <fullName evidence="1">Uncharacterized protein</fullName>
    </submittedName>
</protein>
<gene>
    <name evidence="1" type="ORF">L1987_31151</name>
</gene>
<accession>A0ACB9I442</accession>
<name>A0ACB9I442_9ASTR</name>
<evidence type="ECO:0000313" key="2">
    <source>
        <dbReference type="Proteomes" id="UP001056120"/>
    </source>
</evidence>